<sequence>MIRSASPDAALLHWTIMRRLLILPLVVPLLAACGPTEQPPPAASSPTPSNTPAPRIPPSPEPTGKGPCPYLGTEFVSDANGQKVSKVKTSADQPHPTCFFYALSGKLQLTVRVYVGEPAVAKAMVDQAAPIDTSNPADEPAGWKGGYQPSGDGAVYAVAKGGNAVVVTTNQKQSVKARTVAKEAIGELKL</sequence>
<evidence type="ECO:0000313" key="3">
    <source>
        <dbReference type="EMBL" id="EMD28085.1"/>
    </source>
</evidence>
<dbReference type="PROSITE" id="PS51257">
    <property type="entry name" value="PROKAR_LIPOPROTEIN"/>
    <property type="match status" value="1"/>
</dbReference>
<organism evidence="3 4">
    <name type="scientific">Amycolatopsis azurea DSM 43854</name>
    <dbReference type="NCBI Taxonomy" id="1238180"/>
    <lineage>
        <taxon>Bacteria</taxon>
        <taxon>Bacillati</taxon>
        <taxon>Actinomycetota</taxon>
        <taxon>Actinomycetes</taxon>
        <taxon>Pseudonocardiales</taxon>
        <taxon>Pseudonocardiaceae</taxon>
        <taxon>Amycolatopsis</taxon>
    </lineage>
</organism>
<feature type="domain" description="DUF2020" evidence="2">
    <location>
        <begin position="63"/>
        <end position="190"/>
    </location>
</feature>
<evidence type="ECO:0000256" key="1">
    <source>
        <dbReference type="SAM" id="MobiDB-lite"/>
    </source>
</evidence>
<dbReference type="PATRIC" id="fig|1238180.3.peg.2277"/>
<dbReference type="InterPro" id="IPR016123">
    <property type="entry name" value="Mog1/PsbP_a/b/a-sand"/>
</dbReference>
<comment type="caution">
    <text evidence="3">The sequence shown here is derived from an EMBL/GenBank/DDBJ whole genome shotgun (WGS) entry which is preliminary data.</text>
</comment>
<dbReference type="Pfam" id="PF09449">
    <property type="entry name" value="DUF2020"/>
    <property type="match status" value="1"/>
</dbReference>
<feature type="compositionally biased region" description="Pro residues" evidence="1">
    <location>
        <begin position="37"/>
        <end position="61"/>
    </location>
</feature>
<protein>
    <recommendedName>
        <fullName evidence="2">DUF2020 domain-containing protein</fullName>
    </recommendedName>
</protein>
<evidence type="ECO:0000259" key="2">
    <source>
        <dbReference type="Pfam" id="PF09449"/>
    </source>
</evidence>
<dbReference type="EMBL" id="ANMG01000019">
    <property type="protein sequence ID" value="EMD28085.1"/>
    <property type="molecule type" value="Genomic_DNA"/>
</dbReference>
<gene>
    <name evidence="3" type="ORF">C791_1537</name>
</gene>
<dbReference type="AlphaFoldDB" id="M2Q7X9"/>
<reference evidence="3 4" key="1">
    <citation type="submission" date="2012-10" db="EMBL/GenBank/DDBJ databases">
        <title>Genome assembly of Amycolatopsis azurea DSM 43854.</title>
        <authorList>
            <person name="Khatri I."/>
            <person name="Kaur I."/>
            <person name="Subramanian S."/>
            <person name="Mayilraj S."/>
        </authorList>
    </citation>
    <scope>NUCLEOTIDE SEQUENCE [LARGE SCALE GENOMIC DNA]</scope>
    <source>
        <strain evidence="3 4">DSM 43854</strain>
    </source>
</reference>
<dbReference type="InterPro" id="IPR018567">
    <property type="entry name" value="DUF2020"/>
</dbReference>
<dbReference type="SUPFAM" id="SSF55724">
    <property type="entry name" value="Mog1p/PsbP-like"/>
    <property type="match status" value="1"/>
</dbReference>
<accession>M2Q7X9</accession>
<dbReference type="Gene3D" id="3.40.1000.10">
    <property type="entry name" value="Mog1/PsbP, alpha/beta/alpha sandwich"/>
    <property type="match status" value="1"/>
</dbReference>
<evidence type="ECO:0000313" key="4">
    <source>
        <dbReference type="Proteomes" id="UP000014137"/>
    </source>
</evidence>
<name>M2Q7X9_9PSEU</name>
<dbReference type="Proteomes" id="UP000014137">
    <property type="component" value="Unassembled WGS sequence"/>
</dbReference>
<feature type="region of interest" description="Disordered" evidence="1">
    <location>
        <begin position="36"/>
        <end position="72"/>
    </location>
</feature>
<proteinExistence type="predicted"/>